<comment type="caution">
    <text evidence="1">The sequence shown here is derived from an EMBL/GenBank/DDBJ whole genome shotgun (WGS) entry which is preliminary data.</text>
</comment>
<name>A0A9P7A4K3_9AGAM</name>
<dbReference type="Gene3D" id="3.60.130.30">
    <property type="match status" value="1"/>
</dbReference>
<dbReference type="Proteomes" id="UP000714275">
    <property type="component" value="Unassembled WGS sequence"/>
</dbReference>
<sequence length="538" mass="59814">MQISALAVMMHWAWPEALRLIGPSPCRPGQSQAQGEGLIGLRAWPFMCRVISDNDAPVTVTVQAKCTIIPSARLTDSNNSATLELSSYGNIQQTVQPTAISNSLGTNPSNPAKDLVELSKEGDEAASHKGKHLYRAHNPTFMDDTASALHFIWLDFKVKANIFFPAGERYSVIQGGQCLTFIAWLPETPYILLLIAVSGIALQLFYRTKTTHDMISNFCKILCSPKLWTKEDGTVKEVTRIVGIMKDIHTKSQPQLQFPIFMKELDGCSNDVILNFSDFTGCDNLLSALPFNNHTTVKIASHQSMKIISPLSMSEFESSPINRENLSHWTSQERLKAAITISISDPQDIQPKSLLVASGIIIHIYISPGNLSRNEFNHNIFNQDVEFMDRDGRFLGLLISQTSPIINKFAEQSNGASADIHPDLLHKNEIIRDICNLVIQAIEKYLPNQYSQLNVVCFLLLMGENPITAPFTGLVLNIQCATIGHWDAEDVPICVVLLFGQFQNGKFVQYETGLVLDILPGDFCFSIFENHTLQSSLF</sequence>
<organism evidence="1 2">
    <name type="scientific">Suillus placidus</name>
    <dbReference type="NCBI Taxonomy" id="48579"/>
    <lineage>
        <taxon>Eukaryota</taxon>
        <taxon>Fungi</taxon>
        <taxon>Dikarya</taxon>
        <taxon>Basidiomycota</taxon>
        <taxon>Agaricomycotina</taxon>
        <taxon>Agaricomycetes</taxon>
        <taxon>Agaricomycetidae</taxon>
        <taxon>Boletales</taxon>
        <taxon>Suillineae</taxon>
        <taxon>Suillaceae</taxon>
        <taxon>Suillus</taxon>
    </lineage>
</organism>
<evidence type="ECO:0000313" key="1">
    <source>
        <dbReference type="EMBL" id="KAG1781331.1"/>
    </source>
</evidence>
<reference evidence="1" key="1">
    <citation type="journal article" date="2020" name="New Phytol.">
        <title>Comparative genomics reveals dynamic genome evolution in host specialist ectomycorrhizal fungi.</title>
        <authorList>
            <person name="Lofgren L.A."/>
            <person name="Nguyen N.H."/>
            <person name="Vilgalys R."/>
            <person name="Ruytinx J."/>
            <person name="Liao H.L."/>
            <person name="Branco S."/>
            <person name="Kuo A."/>
            <person name="LaButti K."/>
            <person name="Lipzen A."/>
            <person name="Andreopoulos W."/>
            <person name="Pangilinan J."/>
            <person name="Riley R."/>
            <person name="Hundley H."/>
            <person name="Na H."/>
            <person name="Barry K."/>
            <person name="Grigoriev I.V."/>
            <person name="Stajich J.E."/>
            <person name="Kennedy P.G."/>
        </authorList>
    </citation>
    <scope>NUCLEOTIDE SEQUENCE</scope>
    <source>
        <strain evidence="1">DOB743</strain>
    </source>
</reference>
<dbReference type="EMBL" id="JABBWD010000006">
    <property type="protein sequence ID" value="KAG1781331.1"/>
    <property type="molecule type" value="Genomic_DNA"/>
</dbReference>
<evidence type="ECO:0000313" key="2">
    <source>
        <dbReference type="Proteomes" id="UP000714275"/>
    </source>
</evidence>
<gene>
    <name evidence="1" type="ORF">EV702DRAFT_1042447</name>
</gene>
<dbReference type="AlphaFoldDB" id="A0A9P7A4K3"/>
<keyword evidence="2" id="KW-1185">Reference proteome</keyword>
<protein>
    <submittedName>
        <fullName evidence="1">Uncharacterized protein</fullName>
    </submittedName>
</protein>
<dbReference type="OrthoDB" id="2679276at2759"/>
<accession>A0A9P7A4K3</accession>
<proteinExistence type="predicted"/>